<comment type="similarity">
    <text evidence="7">Belongs to the binding-protein-dependent transport system permease family.</text>
</comment>
<comment type="subcellular location">
    <subcellularLocation>
        <location evidence="1 7">Cell membrane</location>
        <topology evidence="1 7">Multi-pass membrane protein</topology>
    </subcellularLocation>
</comment>
<evidence type="ECO:0000256" key="2">
    <source>
        <dbReference type="ARBA" id="ARBA00022448"/>
    </source>
</evidence>
<dbReference type="InterPro" id="IPR000515">
    <property type="entry name" value="MetI-like"/>
</dbReference>
<comment type="caution">
    <text evidence="9">The sequence shown here is derived from an EMBL/GenBank/DDBJ whole genome shotgun (WGS) entry which is preliminary data.</text>
</comment>
<keyword evidence="10" id="KW-1185">Reference proteome</keyword>
<dbReference type="CDD" id="cd06261">
    <property type="entry name" value="TM_PBP2"/>
    <property type="match status" value="1"/>
</dbReference>
<name>A0A4Q5N5U4_9MICO</name>
<gene>
    <name evidence="9" type="ORF">EUA98_00315</name>
</gene>
<keyword evidence="5 7" id="KW-1133">Transmembrane helix</keyword>
<evidence type="ECO:0000256" key="4">
    <source>
        <dbReference type="ARBA" id="ARBA00022692"/>
    </source>
</evidence>
<dbReference type="InterPro" id="IPR035906">
    <property type="entry name" value="MetI-like_sf"/>
</dbReference>
<dbReference type="Proteomes" id="UP000293764">
    <property type="component" value="Unassembled WGS sequence"/>
</dbReference>
<dbReference type="Gene3D" id="1.10.3720.10">
    <property type="entry name" value="MetI-like"/>
    <property type="match status" value="1"/>
</dbReference>
<feature type="transmembrane region" description="Helical" evidence="7">
    <location>
        <begin position="231"/>
        <end position="256"/>
    </location>
</feature>
<evidence type="ECO:0000256" key="6">
    <source>
        <dbReference type="ARBA" id="ARBA00023136"/>
    </source>
</evidence>
<dbReference type="OrthoDB" id="3521657at2"/>
<evidence type="ECO:0000259" key="8">
    <source>
        <dbReference type="PROSITE" id="PS50928"/>
    </source>
</evidence>
<feature type="transmembrane region" description="Helical" evidence="7">
    <location>
        <begin position="133"/>
        <end position="152"/>
    </location>
</feature>
<keyword evidence="2 7" id="KW-0813">Transport</keyword>
<feature type="transmembrane region" description="Helical" evidence="7">
    <location>
        <begin position="189"/>
        <end position="211"/>
    </location>
</feature>
<feature type="transmembrane region" description="Helical" evidence="7">
    <location>
        <begin position="100"/>
        <end position="121"/>
    </location>
</feature>
<evidence type="ECO:0000256" key="7">
    <source>
        <dbReference type="RuleBase" id="RU363032"/>
    </source>
</evidence>
<sequence>MISRGERSAHYLILIVFSIAALWPVVTILASAFGPAGADAGPGVAGLHPENFATAWREGHFTQYMTNSVLVSALVVTLAVICSVLAGYAFGTMTFRGSGVLFYLFLLGIMVPAEAIVVPLFFDLRQLELIDTIWAVALPQVAQSIAFGTYWMRTYFRSSNRSIAEAARLDGAGSGQSLWLIELPIARPAIVTLVVLVFMWTWNEFLIPLVMSPSGNMRTAPLGLAFFQGQYSTNTALMGAAAVLVALPVLVVYLFLQRHFIQGMVDGAVKD</sequence>
<keyword evidence="3" id="KW-1003">Cell membrane</keyword>
<feature type="transmembrane region" description="Helical" evidence="7">
    <location>
        <begin position="69"/>
        <end position="88"/>
    </location>
</feature>
<proteinExistence type="inferred from homology"/>
<dbReference type="AlphaFoldDB" id="A0A4Q5N5U4"/>
<evidence type="ECO:0000313" key="9">
    <source>
        <dbReference type="EMBL" id="RYV52973.1"/>
    </source>
</evidence>
<dbReference type="PANTHER" id="PTHR43744">
    <property type="entry name" value="ABC TRANSPORTER PERMEASE PROTEIN MG189-RELATED-RELATED"/>
    <property type="match status" value="1"/>
</dbReference>
<dbReference type="PROSITE" id="PS50928">
    <property type="entry name" value="ABC_TM1"/>
    <property type="match status" value="1"/>
</dbReference>
<evidence type="ECO:0000313" key="10">
    <source>
        <dbReference type="Proteomes" id="UP000293764"/>
    </source>
</evidence>
<evidence type="ECO:0000256" key="1">
    <source>
        <dbReference type="ARBA" id="ARBA00004651"/>
    </source>
</evidence>
<dbReference type="GO" id="GO:0005886">
    <property type="term" value="C:plasma membrane"/>
    <property type="evidence" value="ECO:0007669"/>
    <property type="project" value="UniProtKB-SubCell"/>
</dbReference>
<dbReference type="PANTHER" id="PTHR43744:SF12">
    <property type="entry name" value="ABC TRANSPORTER PERMEASE PROTEIN MG189-RELATED"/>
    <property type="match status" value="1"/>
</dbReference>
<dbReference type="RefSeq" id="WP_130100672.1">
    <property type="nucleotide sequence ID" value="NZ_SDWW01000001.1"/>
</dbReference>
<accession>A0A4Q5N5U4</accession>
<organism evidence="9 10">
    <name type="scientific">Pengzhenrongella frigida</name>
    <dbReference type="NCBI Taxonomy" id="1259133"/>
    <lineage>
        <taxon>Bacteria</taxon>
        <taxon>Bacillati</taxon>
        <taxon>Actinomycetota</taxon>
        <taxon>Actinomycetes</taxon>
        <taxon>Micrococcales</taxon>
        <taxon>Pengzhenrongella</taxon>
    </lineage>
</organism>
<evidence type="ECO:0000256" key="3">
    <source>
        <dbReference type="ARBA" id="ARBA00022475"/>
    </source>
</evidence>
<dbReference type="EMBL" id="SDWW01000001">
    <property type="protein sequence ID" value="RYV52973.1"/>
    <property type="molecule type" value="Genomic_DNA"/>
</dbReference>
<dbReference type="SUPFAM" id="SSF161098">
    <property type="entry name" value="MetI-like"/>
    <property type="match status" value="1"/>
</dbReference>
<keyword evidence="6 7" id="KW-0472">Membrane</keyword>
<keyword evidence="4 7" id="KW-0812">Transmembrane</keyword>
<feature type="transmembrane region" description="Helical" evidence="7">
    <location>
        <begin position="12"/>
        <end position="33"/>
    </location>
</feature>
<protein>
    <submittedName>
        <fullName evidence="9">Carbohydrate ABC transporter permease</fullName>
    </submittedName>
</protein>
<reference evidence="9 10" key="1">
    <citation type="submission" date="2019-01" db="EMBL/GenBank/DDBJ databases">
        <title>Novel species of Cellulomonas.</title>
        <authorList>
            <person name="Liu Q."/>
            <person name="Xin Y.-H."/>
        </authorList>
    </citation>
    <scope>NUCLEOTIDE SEQUENCE [LARGE SCALE GENOMIC DNA]</scope>
    <source>
        <strain evidence="9 10">HLT2-17</strain>
    </source>
</reference>
<feature type="domain" description="ABC transmembrane type-1" evidence="8">
    <location>
        <begin position="65"/>
        <end position="256"/>
    </location>
</feature>
<dbReference type="Pfam" id="PF00528">
    <property type="entry name" value="BPD_transp_1"/>
    <property type="match status" value="1"/>
</dbReference>
<dbReference type="GO" id="GO:0055085">
    <property type="term" value="P:transmembrane transport"/>
    <property type="evidence" value="ECO:0007669"/>
    <property type="project" value="InterPro"/>
</dbReference>
<evidence type="ECO:0000256" key="5">
    <source>
        <dbReference type="ARBA" id="ARBA00022989"/>
    </source>
</evidence>